<keyword evidence="3" id="KW-1185">Reference proteome</keyword>
<dbReference type="AlphaFoldDB" id="A0A9W6S3H5"/>
<name>A0A9W6S3H5_9ACTN</name>
<dbReference type="EMBL" id="BSTK01000008">
    <property type="protein sequence ID" value="GLY87480.1"/>
    <property type="molecule type" value="Genomic_DNA"/>
</dbReference>
<reference evidence="2" key="1">
    <citation type="submission" date="2023-03" db="EMBL/GenBank/DDBJ databases">
        <title>Actinoallomurus iriomotensis NBRC 103684.</title>
        <authorList>
            <person name="Ichikawa N."/>
            <person name="Sato H."/>
            <person name="Tonouchi N."/>
        </authorList>
    </citation>
    <scope>NUCLEOTIDE SEQUENCE</scope>
    <source>
        <strain evidence="2">NBRC 103684</strain>
    </source>
</reference>
<proteinExistence type="predicted"/>
<sequence>MNPRWNATYHVNRSRGSGVVHSVRISVLALAAVLLAAGCAGSPPPRSGSSPSASPAATAASTPVAAGTVHNDRTSFLLRVRLVEKARHFFVDGRMADDAPPDRELIIVQVIVTNTGRAPSRLEATDAKPLTLVDTDGGTHSNDRSWATGRDLAPGASVVVPYVFNAPRGKKPASVAVTLTALDGSLSTTSLALPRKAPHGPGVV</sequence>
<gene>
    <name evidence="2" type="ORF">Airi02_054090</name>
</gene>
<evidence type="ECO:0008006" key="4">
    <source>
        <dbReference type="Google" id="ProtNLM"/>
    </source>
</evidence>
<accession>A0A9W6S3H5</accession>
<evidence type="ECO:0000313" key="3">
    <source>
        <dbReference type="Proteomes" id="UP001165074"/>
    </source>
</evidence>
<feature type="region of interest" description="Disordered" evidence="1">
    <location>
        <begin position="41"/>
        <end position="65"/>
    </location>
</feature>
<protein>
    <recommendedName>
        <fullName evidence="4">DUF4352 domain-containing protein</fullName>
    </recommendedName>
</protein>
<organism evidence="2 3">
    <name type="scientific">Actinoallomurus iriomotensis</name>
    <dbReference type="NCBI Taxonomy" id="478107"/>
    <lineage>
        <taxon>Bacteria</taxon>
        <taxon>Bacillati</taxon>
        <taxon>Actinomycetota</taxon>
        <taxon>Actinomycetes</taxon>
        <taxon>Streptosporangiales</taxon>
        <taxon>Thermomonosporaceae</taxon>
        <taxon>Actinoallomurus</taxon>
    </lineage>
</organism>
<dbReference type="Proteomes" id="UP001165074">
    <property type="component" value="Unassembled WGS sequence"/>
</dbReference>
<evidence type="ECO:0000256" key="1">
    <source>
        <dbReference type="SAM" id="MobiDB-lite"/>
    </source>
</evidence>
<comment type="caution">
    <text evidence="2">The sequence shown here is derived from an EMBL/GenBank/DDBJ whole genome shotgun (WGS) entry which is preliminary data.</text>
</comment>
<evidence type="ECO:0000313" key="2">
    <source>
        <dbReference type="EMBL" id="GLY87480.1"/>
    </source>
</evidence>